<accession>A0A0A2WQN6</accession>
<comment type="similarity">
    <text evidence="2 18">Belongs to the cation transport ATPase (P-type) (TC 3.A.3) family. Type IB subfamily.</text>
</comment>
<evidence type="ECO:0000256" key="5">
    <source>
        <dbReference type="ARBA" id="ARBA00022475"/>
    </source>
</evidence>
<dbReference type="InterPro" id="IPR059000">
    <property type="entry name" value="ATPase_P-type_domA"/>
</dbReference>
<dbReference type="SUPFAM" id="SSF81653">
    <property type="entry name" value="Calcium ATPase, transduction domain A"/>
    <property type="match status" value="1"/>
</dbReference>
<dbReference type="PROSITE" id="PS50846">
    <property type="entry name" value="HMA_2"/>
    <property type="match status" value="2"/>
</dbReference>
<dbReference type="NCBIfam" id="TIGR00003">
    <property type="entry name" value="copper ion binding protein"/>
    <property type="match status" value="1"/>
</dbReference>
<keyword evidence="15" id="KW-0186">Copper</keyword>
<keyword evidence="12" id="KW-0460">Magnesium</keyword>
<dbReference type="PANTHER" id="PTHR43520:SF8">
    <property type="entry name" value="P-TYPE CU(+) TRANSPORTER"/>
    <property type="match status" value="1"/>
</dbReference>
<comment type="subcellular location">
    <subcellularLocation>
        <location evidence="1">Cell membrane</location>
        <topology evidence="1">Multi-pass membrane protein</topology>
    </subcellularLocation>
</comment>
<dbReference type="NCBIfam" id="TIGR01512">
    <property type="entry name" value="ATPase-IB2_Cd"/>
    <property type="match status" value="1"/>
</dbReference>
<keyword evidence="8" id="KW-0677">Repeat</keyword>
<evidence type="ECO:0000256" key="7">
    <source>
        <dbReference type="ARBA" id="ARBA00022723"/>
    </source>
</evidence>
<evidence type="ECO:0000256" key="4">
    <source>
        <dbReference type="ARBA" id="ARBA00022448"/>
    </source>
</evidence>
<gene>
    <name evidence="20" type="ORF">THFILI_07950</name>
</gene>
<dbReference type="SFLD" id="SFLDF00027">
    <property type="entry name" value="p-type_atpase"/>
    <property type="match status" value="1"/>
</dbReference>
<dbReference type="SUPFAM" id="SSF56784">
    <property type="entry name" value="HAD-like"/>
    <property type="match status" value="1"/>
</dbReference>
<dbReference type="Gene3D" id="3.30.70.100">
    <property type="match status" value="2"/>
</dbReference>
<dbReference type="Pfam" id="PF00122">
    <property type="entry name" value="E1-E2_ATPase"/>
    <property type="match status" value="1"/>
</dbReference>
<feature type="transmembrane region" description="Helical" evidence="18">
    <location>
        <begin position="166"/>
        <end position="182"/>
    </location>
</feature>
<evidence type="ECO:0000256" key="2">
    <source>
        <dbReference type="ARBA" id="ARBA00006024"/>
    </source>
</evidence>
<feature type="transmembrane region" description="Helical" evidence="18">
    <location>
        <begin position="203"/>
        <end position="225"/>
    </location>
</feature>
<dbReference type="PROSITE" id="PS01047">
    <property type="entry name" value="HMA_1"/>
    <property type="match status" value="1"/>
</dbReference>
<dbReference type="InterPro" id="IPR023214">
    <property type="entry name" value="HAD_sf"/>
</dbReference>
<feature type="transmembrane region" description="Helical" evidence="18">
    <location>
        <begin position="384"/>
        <end position="406"/>
    </location>
</feature>
<dbReference type="NCBIfam" id="TIGR01494">
    <property type="entry name" value="ATPase_P-type"/>
    <property type="match status" value="1"/>
</dbReference>
<evidence type="ECO:0000259" key="19">
    <source>
        <dbReference type="PROSITE" id="PS50846"/>
    </source>
</evidence>
<dbReference type="InterPro" id="IPR027256">
    <property type="entry name" value="P-typ_ATPase_IB"/>
</dbReference>
<keyword evidence="14 18" id="KW-1133">Transmembrane helix</keyword>
<evidence type="ECO:0000256" key="16">
    <source>
        <dbReference type="ARBA" id="ARBA00023065"/>
    </source>
</evidence>
<dbReference type="CDD" id="cd02094">
    <property type="entry name" value="P-type_ATPase_Cu-like"/>
    <property type="match status" value="1"/>
</dbReference>
<feature type="transmembrane region" description="Helical" evidence="18">
    <location>
        <begin position="412"/>
        <end position="439"/>
    </location>
</feature>
<feature type="transmembrane region" description="Helical" evidence="18">
    <location>
        <begin position="723"/>
        <end position="745"/>
    </location>
</feature>
<feature type="transmembrane region" description="Helical" evidence="18">
    <location>
        <begin position="751"/>
        <end position="769"/>
    </location>
</feature>
<dbReference type="InterPro" id="IPR044492">
    <property type="entry name" value="P_typ_ATPase_HD_dom"/>
</dbReference>
<dbReference type="SFLD" id="SFLDG00002">
    <property type="entry name" value="C1.7:_P-type_atpase_like"/>
    <property type="match status" value="1"/>
</dbReference>
<keyword evidence="13" id="KW-1278">Translocase</keyword>
<feature type="transmembrane region" description="Helical" evidence="18">
    <location>
        <begin position="231"/>
        <end position="250"/>
    </location>
</feature>
<evidence type="ECO:0000256" key="18">
    <source>
        <dbReference type="RuleBase" id="RU362081"/>
    </source>
</evidence>
<evidence type="ECO:0000313" key="21">
    <source>
        <dbReference type="Proteomes" id="UP000030364"/>
    </source>
</evidence>
<keyword evidence="16" id="KW-0406">Ion transport</keyword>
<dbReference type="Pfam" id="PF00702">
    <property type="entry name" value="Hydrolase"/>
    <property type="match status" value="1"/>
</dbReference>
<dbReference type="InterPro" id="IPR018303">
    <property type="entry name" value="ATPase_P-typ_P_site"/>
</dbReference>
<keyword evidence="17 18" id="KW-0472">Membrane</keyword>
<dbReference type="GO" id="GO:0043682">
    <property type="term" value="F:P-type divalent copper transporter activity"/>
    <property type="evidence" value="ECO:0007669"/>
    <property type="project" value="TreeGrafter"/>
</dbReference>
<evidence type="ECO:0000256" key="17">
    <source>
        <dbReference type="ARBA" id="ARBA00023136"/>
    </source>
</evidence>
<dbReference type="EC" id="7.2.2.8" evidence="3"/>
<dbReference type="NCBIfam" id="TIGR01525">
    <property type="entry name" value="ATPase-IB_hvy"/>
    <property type="match status" value="1"/>
</dbReference>
<keyword evidence="4" id="KW-0813">Transport</keyword>
<reference evidence="20 21" key="1">
    <citation type="journal article" date="2015" name="Genome Announc.">
        <title>Draft Genome Sequence of the Thermophile Thermus filiformis ATCC 43280, Producer of Carotenoid-(Di)glucoside-Branched Fatty Acid (Di)esters and Source of Hyperthermostable Enzymes of Biotechnological Interest.</title>
        <authorList>
            <person name="Mandelli F."/>
            <person name="Oliveira Ramires B."/>
            <person name="Couger M.B."/>
            <person name="Paixao D.A."/>
            <person name="Camilo C.M."/>
            <person name="Polikarpov I."/>
            <person name="Prade R."/>
            <person name="Riano-Pachon D.M."/>
            <person name="Squina F.M."/>
        </authorList>
    </citation>
    <scope>NUCLEOTIDE SEQUENCE [LARGE SCALE GENOMIC DNA]</scope>
    <source>
        <strain evidence="20 21">ATCC 43280</strain>
    </source>
</reference>
<dbReference type="NCBIfam" id="TIGR01511">
    <property type="entry name" value="ATPase-IB1_Cu"/>
    <property type="match status" value="1"/>
</dbReference>
<evidence type="ECO:0000256" key="14">
    <source>
        <dbReference type="ARBA" id="ARBA00022989"/>
    </source>
</evidence>
<comment type="caution">
    <text evidence="20">The sequence shown here is derived from an EMBL/GenBank/DDBJ whole genome shotgun (WGS) entry which is preliminary data.</text>
</comment>
<dbReference type="AlphaFoldDB" id="A0A0A2WQN6"/>
<dbReference type="GO" id="GO:0055070">
    <property type="term" value="P:copper ion homeostasis"/>
    <property type="evidence" value="ECO:0007669"/>
    <property type="project" value="TreeGrafter"/>
</dbReference>
<keyword evidence="21" id="KW-1185">Reference proteome</keyword>
<dbReference type="InterPro" id="IPR008250">
    <property type="entry name" value="ATPase_P-typ_transduc_dom_A_sf"/>
</dbReference>
<dbReference type="InterPro" id="IPR006122">
    <property type="entry name" value="HMA_Cu_ion-bd"/>
</dbReference>
<dbReference type="PRINTS" id="PR00943">
    <property type="entry name" value="CUATPASE"/>
</dbReference>
<evidence type="ECO:0000256" key="15">
    <source>
        <dbReference type="ARBA" id="ARBA00023008"/>
    </source>
</evidence>
<evidence type="ECO:0000256" key="11">
    <source>
        <dbReference type="ARBA" id="ARBA00022840"/>
    </source>
</evidence>
<dbReference type="InterPro" id="IPR001757">
    <property type="entry name" value="P_typ_ATPase"/>
</dbReference>
<dbReference type="PROSITE" id="PS01229">
    <property type="entry name" value="COF_2"/>
    <property type="match status" value="1"/>
</dbReference>
<evidence type="ECO:0000256" key="10">
    <source>
        <dbReference type="ARBA" id="ARBA00022796"/>
    </source>
</evidence>
<evidence type="ECO:0000256" key="9">
    <source>
        <dbReference type="ARBA" id="ARBA00022741"/>
    </source>
</evidence>
<dbReference type="SUPFAM" id="SSF81665">
    <property type="entry name" value="Calcium ATPase, transmembrane domain M"/>
    <property type="match status" value="1"/>
</dbReference>
<protein>
    <recommendedName>
        <fullName evidence="3">P-type Cu(+) transporter</fullName>
        <ecNumber evidence="3">7.2.2.8</ecNumber>
    </recommendedName>
</protein>
<evidence type="ECO:0000256" key="3">
    <source>
        <dbReference type="ARBA" id="ARBA00012517"/>
    </source>
</evidence>
<dbReference type="InterPro" id="IPR023299">
    <property type="entry name" value="ATPase_P-typ_cyto_dom_N"/>
</dbReference>
<evidence type="ECO:0000313" key="20">
    <source>
        <dbReference type="EMBL" id="KGQ22486.1"/>
    </source>
</evidence>
<dbReference type="SFLD" id="SFLDS00003">
    <property type="entry name" value="Haloacid_Dehalogenase"/>
    <property type="match status" value="1"/>
</dbReference>
<dbReference type="InterPro" id="IPR036163">
    <property type="entry name" value="HMA_dom_sf"/>
</dbReference>
<sequence>MTCASCVARVERSLKRIPEVEEALVNLATEKAQVVLASEEALPKVVEAIREAGYTPRLARLELTVEGMTCASCVARVERALKRTPGVVSATVNLALKGALVEYLPDMVTPHRLAEAVREAGYTPVLQEKAEEAAKEPKEVWLALAFALPLLLLTMGPMLLGRHLQAPPLLQAGLALGVLYAARRFFRQAWAELRHRAPGMSTLVALGSGSAYLYSFLVLLFPGLFPEGTRHLYFEAGAFILTLVLVGKTLEERAKGQSGEAVRRLLALRPKKARLLRETGVVEIPVEAVAVGDLLQVLPGERIPTDAVVEEGSSHVDESMLTGEPLPRRVGPGDGVVGGTVNLEAPLLVRAKAVGEGTVLAEMARMVERALMEKPRLQALADRIAQVFVPAVLGVALLTGLLWLLLGPEPRLSYAFSATLAVLLIACPCAMGLATPAALSVAVGRAAQKGVLFRKGDALERLARVDTVALDKTGTLTLGRPRVVEVRLFGRTASSEERQEALGKVAALEAHSTHPLARAILEYAQGVPPYPAEEVVVEPGLGVRGKVLGREVLVGSPRYLEEKGVPLPDLGGSGATLVLAAEEGRVFALFAVEDPVKPEAQEAVRVLQAMGLRLVLVTGDREAPAWEVARRLGLSEVHAGVLPKDKAQLVARLQEEGRRVLFVGDGINDAAALARAEVGLALATGTDIAVEAGDAVLMRDDIRLIPFALRLARRTVWTIRLNFFWAYLYNVLLIPVAAGALYPWGVLLNPVLAAAAMSLSSLFVLGNSLRLRGVD</sequence>
<evidence type="ECO:0000256" key="8">
    <source>
        <dbReference type="ARBA" id="ARBA00022737"/>
    </source>
</evidence>
<dbReference type="Gene3D" id="2.70.150.10">
    <property type="entry name" value="Calcium-transporting ATPase, cytoplasmic transduction domain A"/>
    <property type="match status" value="1"/>
</dbReference>
<dbReference type="STRING" id="276.THFILI_07950"/>
<organism evidence="20 21">
    <name type="scientific">Thermus filiformis</name>
    <dbReference type="NCBI Taxonomy" id="276"/>
    <lineage>
        <taxon>Bacteria</taxon>
        <taxon>Thermotogati</taxon>
        <taxon>Deinococcota</taxon>
        <taxon>Deinococci</taxon>
        <taxon>Thermales</taxon>
        <taxon>Thermaceae</taxon>
        <taxon>Thermus</taxon>
    </lineage>
</organism>
<dbReference type="FunFam" id="2.70.150.10:FF:000020">
    <property type="entry name" value="Copper-exporting P-type ATPase A"/>
    <property type="match status" value="1"/>
</dbReference>
<keyword evidence="7 18" id="KW-0479">Metal-binding</keyword>
<name>A0A0A2WQN6_THEFI</name>
<keyword evidence="6 18" id="KW-0812">Transmembrane</keyword>
<dbReference type="FunFam" id="3.30.70.100:FF:000005">
    <property type="entry name" value="Copper-exporting P-type ATPase A"/>
    <property type="match status" value="1"/>
</dbReference>
<dbReference type="InterPro" id="IPR036412">
    <property type="entry name" value="HAD-like_sf"/>
</dbReference>
<dbReference type="CDD" id="cd00371">
    <property type="entry name" value="HMA"/>
    <property type="match status" value="2"/>
</dbReference>
<dbReference type="InterPro" id="IPR017969">
    <property type="entry name" value="Heavy-metal-associated_CS"/>
</dbReference>
<evidence type="ECO:0000256" key="13">
    <source>
        <dbReference type="ARBA" id="ARBA00022967"/>
    </source>
</evidence>
<dbReference type="PRINTS" id="PR00119">
    <property type="entry name" value="CATATPASE"/>
</dbReference>
<dbReference type="PANTHER" id="PTHR43520">
    <property type="entry name" value="ATP7, ISOFORM B"/>
    <property type="match status" value="1"/>
</dbReference>
<keyword evidence="11 18" id="KW-0067">ATP-binding</keyword>
<dbReference type="GO" id="GO:0005524">
    <property type="term" value="F:ATP binding"/>
    <property type="evidence" value="ECO:0007669"/>
    <property type="project" value="UniProtKB-UniRule"/>
</dbReference>
<proteinExistence type="inferred from homology"/>
<dbReference type="Gene3D" id="3.40.1110.10">
    <property type="entry name" value="Calcium-transporting ATPase, cytoplasmic domain N"/>
    <property type="match status" value="1"/>
</dbReference>
<dbReference type="GO" id="GO:0005886">
    <property type="term" value="C:plasma membrane"/>
    <property type="evidence" value="ECO:0007669"/>
    <property type="project" value="UniProtKB-SubCell"/>
</dbReference>
<evidence type="ECO:0000256" key="6">
    <source>
        <dbReference type="ARBA" id="ARBA00022692"/>
    </source>
</evidence>
<keyword evidence="9 18" id="KW-0547">Nucleotide-binding</keyword>
<dbReference type="GO" id="GO:0140581">
    <property type="term" value="F:P-type monovalent copper transporter activity"/>
    <property type="evidence" value="ECO:0007669"/>
    <property type="project" value="UniProtKB-EC"/>
</dbReference>
<evidence type="ECO:0000256" key="1">
    <source>
        <dbReference type="ARBA" id="ARBA00004651"/>
    </source>
</evidence>
<dbReference type="Proteomes" id="UP000030364">
    <property type="component" value="Unassembled WGS sequence"/>
</dbReference>
<keyword evidence="5 18" id="KW-1003">Cell membrane</keyword>
<dbReference type="PATRIC" id="fig|276.5.peg.702"/>
<dbReference type="InterPro" id="IPR006121">
    <property type="entry name" value="HMA_dom"/>
</dbReference>
<keyword evidence="10" id="KW-0187">Copper transport</keyword>
<dbReference type="Gene3D" id="3.40.50.1000">
    <property type="entry name" value="HAD superfamily/HAD-like"/>
    <property type="match status" value="1"/>
</dbReference>
<feature type="transmembrane region" description="Helical" evidence="18">
    <location>
        <begin position="140"/>
        <end position="160"/>
    </location>
</feature>
<evidence type="ECO:0000256" key="12">
    <source>
        <dbReference type="ARBA" id="ARBA00022842"/>
    </source>
</evidence>
<dbReference type="InterPro" id="IPR023298">
    <property type="entry name" value="ATPase_P-typ_TM_dom_sf"/>
</dbReference>
<dbReference type="GO" id="GO:0016887">
    <property type="term" value="F:ATP hydrolysis activity"/>
    <property type="evidence" value="ECO:0007669"/>
    <property type="project" value="InterPro"/>
</dbReference>
<dbReference type="EMBL" id="JPSL02000039">
    <property type="protein sequence ID" value="KGQ22486.1"/>
    <property type="molecule type" value="Genomic_DNA"/>
</dbReference>
<feature type="domain" description="HMA" evidence="19">
    <location>
        <begin position="59"/>
        <end position="125"/>
    </location>
</feature>
<dbReference type="GO" id="GO:0005507">
    <property type="term" value="F:copper ion binding"/>
    <property type="evidence" value="ECO:0007669"/>
    <property type="project" value="InterPro"/>
</dbReference>
<dbReference type="PROSITE" id="PS00154">
    <property type="entry name" value="ATPASE_E1_E2"/>
    <property type="match status" value="1"/>
</dbReference>
<dbReference type="Pfam" id="PF00403">
    <property type="entry name" value="HMA"/>
    <property type="match status" value="2"/>
</dbReference>
<dbReference type="SUPFAM" id="SSF55008">
    <property type="entry name" value="HMA, heavy metal-associated domain"/>
    <property type="match status" value="2"/>
</dbReference>
<feature type="domain" description="HMA" evidence="19">
    <location>
        <begin position="1"/>
        <end position="57"/>
    </location>
</feature>